<keyword evidence="3 4" id="KW-0560">Oxidoreductase</keyword>
<gene>
    <name evidence="4" type="primary">proC</name>
    <name evidence="9" type="ORF">EV659_10780</name>
</gene>
<dbReference type="InterPro" id="IPR008927">
    <property type="entry name" value="6-PGluconate_DH-like_C_sf"/>
</dbReference>
<evidence type="ECO:0000313" key="9">
    <source>
        <dbReference type="EMBL" id="TCP33470.1"/>
    </source>
</evidence>
<dbReference type="EMBL" id="SLXO01000007">
    <property type="protein sequence ID" value="TCP33470.1"/>
    <property type="molecule type" value="Genomic_DNA"/>
</dbReference>
<evidence type="ECO:0000256" key="6">
    <source>
        <dbReference type="PIRSR" id="PIRSR000193-1"/>
    </source>
</evidence>
<dbReference type="Gene3D" id="3.40.50.720">
    <property type="entry name" value="NAD(P)-binding Rossmann-like Domain"/>
    <property type="match status" value="1"/>
</dbReference>
<evidence type="ECO:0000259" key="8">
    <source>
        <dbReference type="Pfam" id="PF14748"/>
    </source>
</evidence>
<evidence type="ECO:0000256" key="3">
    <source>
        <dbReference type="ARBA" id="ARBA00023002"/>
    </source>
</evidence>
<dbReference type="OrthoDB" id="9805754at2"/>
<evidence type="ECO:0000256" key="1">
    <source>
        <dbReference type="ARBA" id="ARBA00005525"/>
    </source>
</evidence>
<dbReference type="PIRSF" id="PIRSF000193">
    <property type="entry name" value="Pyrrol-5-carb_rd"/>
    <property type="match status" value="1"/>
</dbReference>
<dbReference type="GO" id="GO:0004735">
    <property type="term" value="F:pyrroline-5-carboxylate reductase activity"/>
    <property type="evidence" value="ECO:0007669"/>
    <property type="project" value="UniProtKB-UniRule"/>
</dbReference>
<comment type="catalytic activity">
    <reaction evidence="4">
        <text>L-proline + NADP(+) = (S)-1-pyrroline-5-carboxylate + NADPH + 2 H(+)</text>
        <dbReference type="Rhea" id="RHEA:14109"/>
        <dbReference type="ChEBI" id="CHEBI:15378"/>
        <dbReference type="ChEBI" id="CHEBI:17388"/>
        <dbReference type="ChEBI" id="CHEBI:57783"/>
        <dbReference type="ChEBI" id="CHEBI:58349"/>
        <dbReference type="ChEBI" id="CHEBI:60039"/>
        <dbReference type="EC" id="1.5.1.2"/>
    </reaction>
</comment>
<dbReference type="FunFam" id="1.10.3730.10:FF:000001">
    <property type="entry name" value="Pyrroline-5-carboxylate reductase"/>
    <property type="match status" value="1"/>
</dbReference>
<dbReference type="InterPro" id="IPR029036">
    <property type="entry name" value="P5CR_dimer"/>
</dbReference>
<dbReference type="InterPro" id="IPR036291">
    <property type="entry name" value="NAD(P)-bd_dom_sf"/>
</dbReference>
<dbReference type="PANTHER" id="PTHR11645:SF0">
    <property type="entry name" value="PYRROLINE-5-CARBOXYLATE REDUCTASE 3"/>
    <property type="match status" value="1"/>
</dbReference>
<dbReference type="InParanoid" id="A0A4R2PE01"/>
<feature type="binding site" evidence="6">
    <location>
        <begin position="94"/>
        <end position="97"/>
    </location>
    <ligand>
        <name>NADP(+)</name>
        <dbReference type="ChEBI" id="CHEBI:58349"/>
    </ligand>
</feature>
<keyword evidence="4" id="KW-0641">Proline biosynthesis</keyword>
<dbReference type="HAMAP" id="MF_01925">
    <property type="entry name" value="P5C_reductase"/>
    <property type="match status" value="1"/>
</dbReference>
<feature type="domain" description="Pyrroline-5-carboxylate reductase catalytic N-terminal" evidence="7">
    <location>
        <begin position="12"/>
        <end position="123"/>
    </location>
</feature>
<accession>A0A4R2PE01</accession>
<sequence>MLEDLITPERPLALVGCGRMGGAMLAGWRQAGLADRAVRVVTRPASPGAASAGGASSAGDALSAGGAGEALAGVPVLAGAAALAGQRPSLVVLAVKPQQLAGLGPDLAAALDARVPVISVLAGVPLAGLAAALGDRPLIRAMPNTPAAIGRGVTSMVANAAGAPWLDRARTLLGVLGSVVVLAAEEQMDAATALAGSGPAYVFHLVEALAAAGVAEGLPEATARALARATVAGAGALLDADDRDAAALRQAVTSPGGTTQAGLDVLMRPAGLTTLMAETVHAATARSRALGRETAPARPSAD</sequence>
<dbReference type="InterPro" id="IPR028939">
    <property type="entry name" value="P5C_Rdtase_cat_N"/>
</dbReference>
<dbReference type="UniPathway" id="UPA00098">
    <property type="reaction ID" value="UER00361"/>
</dbReference>
<comment type="function">
    <text evidence="4">Catalyzes the reduction of 1-pyrroline-5-carboxylate (PCA) to L-proline.</text>
</comment>
<name>A0A4R2PE01_RHOSA</name>
<dbReference type="NCBIfam" id="TIGR00112">
    <property type="entry name" value="proC"/>
    <property type="match status" value="1"/>
</dbReference>
<comment type="pathway">
    <text evidence="4">Amino-acid biosynthesis; L-proline biosynthesis; L-proline from L-glutamate 5-semialdehyde: step 1/1.</text>
</comment>
<evidence type="ECO:0000256" key="4">
    <source>
        <dbReference type="HAMAP-Rule" id="MF_01925"/>
    </source>
</evidence>
<keyword evidence="4" id="KW-0963">Cytoplasm</keyword>
<evidence type="ECO:0000259" key="7">
    <source>
        <dbReference type="Pfam" id="PF03807"/>
    </source>
</evidence>
<reference evidence="9 10" key="1">
    <citation type="submission" date="2019-03" db="EMBL/GenBank/DDBJ databases">
        <title>Genomic Encyclopedia of Type Strains, Phase IV (KMG-IV): sequencing the most valuable type-strain genomes for metagenomic binning, comparative biology and taxonomic classification.</title>
        <authorList>
            <person name="Goeker M."/>
        </authorList>
    </citation>
    <scope>NUCLEOTIDE SEQUENCE [LARGE SCALE GENOMIC DNA]</scope>
    <source>
        <strain evidence="9 10">DSM 2132</strain>
    </source>
</reference>
<comment type="subcellular location">
    <subcellularLocation>
        <location evidence="4">Cytoplasm</location>
    </subcellularLocation>
</comment>
<dbReference type="InterPro" id="IPR000304">
    <property type="entry name" value="Pyrroline-COOH_reductase"/>
</dbReference>
<evidence type="ECO:0000313" key="10">
    <source>
        <dbReference type="Proteomes" id="UP000295399"/>
    </source>
</evidence>
<keyword evidence="10" id="KW-1185">Reference proteome</keyword>
<protein>
    <recommendedName>
        <fullName evidence="4 5">Pyrroline-5-carboxylate reductase</fullName>
        <shortName evidence="4">P5C reductase</shortName>
        <shortName evidence="4">P5CR</shortName>
        <ecNumber evidence="4 5">1.5.1.2</ecNumber>
    </recommendedName>
    <alternativeName>
        <fullName evidence="4">PCA reductase</fullName>
    </alternativeName>
</protein>
<dbReference type="AlphaFoldDB" id="A0A4R2PE01"/>
<comment type="similarity">
    <text evidence="1 4">Belongs to the pyrroline-5-carboxylate reductase family.</text>
</comment>
<evidence type="ECO:0000256" key="5">
    <source>
        <dbReference type="NCBIfam" id="TIGR00112"/>
    </source>
</evidence>
<dbReference type="SUPFAM" id="SSF48179">
    <property type="entry name" value="6-phosphogluconate dehydrogenase C-terminal domain-like"/>
    <property type="match status" value="1"/>
</dbReference>
<evidence type="ECO:0000256" key="2">
    <source>
        <dbReference type="ARBA" id="ARBA00022857"/>
    </source>
</evidence>
<dbReference type="EC" id="1.5.1.2" evidence="4 5"/>
<comment type="caution">
    <text evidence="9">The sequence shown here is derived from an EMBL/GenBank/DDBJ whole genome shotgun (WGS) entry which is preliminary data.</text>
</comment>
<dbReference type="PANTHER" id="PTHR11645">
    <property type="entry name" value="PYRROLINE-5-CARBOXYLATE REDUCTASE"/>
    <property type="match status" value="1"/>
</dbReference>
<keyword evidence="4" id="KW-0028">Amino-acid biosynthesis</keyword>
<comment type="catalytic activity">
    <reaction evidence="4">
        <text>L-proline + NAD(+) = (S)-1-pyrroline-5-carboxylate + NADH + 2 H(+)</text>
        <dbReference type="Rhea" id="RHEA:14105"/>
        <dbReference type="ChEBI" id="CHEBI:15378"/>
        <dbReference type="ChEBI" id="CHEBI:17388"/>
        <dbReference type="ChEBI" id="CHEBI:57540"/>
        <dbReference type="ChEBI" id="CHEBI:57945"/>
        <dbReference type="ChEBI" id="CHEBI:60039"/>
        <dbReference type="EC" id="1.5.1.2"/>
    </reaction>
</comment>
<keyword evidence="2 4" id="KW-0521">NADP</keyword>
<dbReference type="RefSeq" id="WP_132708751.1">
    <property type="nucleotide sequence ID" value="NZ_JACIGF010000007.1"/>
</dbReference>
<organism evidence="9 10">
    <name type="scientific">Rhodothalassium salexigens DSM 2132</name>
    <dbReference type="NCBI Taxonomy" id="1188247"/>
    <lineage>
        <taxon>Bacteria</taxon>
        <taxon>Pseudomonadati</taxon>
        <taxon>Pseudomonadota</taxon>
        <taxon>Alphaproteobacteria</taxon>
        <taxon>Rhodothalassiales</taxon>
        <taxon>Rhodothalassiaceae</taxon>
        <taxon>Rhodothalassium</taxon>
    </lineage>
</organism>
<dbReference type="FunCoup" id="A0A4R2PE01">
    <property type="interactions" value="483"/>
</dbReference>
<dbReference type="GO" id="GO:0005737">
    <property type="term" value="C:cytoplasm"/>
    <property type="evidence" value="ECO:0007669"/>
    <property type="project" value="UniProtKB-SubCell"/>
</dbReference>
<feature type="domain" description="Pyrroline-5-carboxylate reductase dimerisation" evidence="8">
    <location>
        <begin position="185"/>
        <end position="290"/>
    </location>
</feature>
<dbReference type="Pfam" id="PF03807">
    <property type="entry name" value="F420_oxidored"/>
    <property type="match status" value="1"/>
</dbReference>
<dbReference type="Gene3D" id="1.10.3730.10">
    <property type="entry name" value="ProC C-terminal domain-like"/>
    <property type="match status" value="1"/>
</dbReference>
<proteinExistence type="inferred from homology"/>
<dbReference type="Proteomes" id="UP000295399">
    <property type="component" value="Unassembled WGS sequence"/>
</dbReference>
<dbReference type="GO" id="GO:0055129">
    <property type="term" value="P:L-proline biosynthetic process"/>
    <property type="evidence" value="ECO:0007669"/>
    <property type="project" value="UniProtKB-UniRule"/>
</dbReference>
<dbReference type="SUPFAM" id="SSF51735">
    <property type="entry name" value="NAD(P)-binding Rossmann-fold domains"/>
    <property type="match status" value="1"/>
</dbReference>
<dbReference type="Pfam" id="PF14748">
    <property type="entry name" value="P5CR_dimer"/>
    <property type="match status" value="1"/>
</dbReference>